<evidence type="ECO:0000313" key="1">
    <source>
        <dbReference type="EMBL" id="CUM94935.1"/>
    </source>
</evidence>
<dbReference type="InterPro" id="IPR035965">
    <property type="entry name" value="PAS-like_dom_sf"/>
</dbReference>
<protein>
    <submittedName>
        <fullName evidence="1">Uncharacterized protein</fullName>
    </submittedName>
</protein>
<name>A0A173SZD4_9FIRM</name>
<dbReference type="SUPFAM" id="SSF55785">
    <property type="entry name" value="PYP-like sensor domain (PAS domain)"/>
    <property type="match status" value="1"/>
</dbReference>
<organism evidence="1 2">
    <name type="scientific">Coprococcus comes</name>
    <dbReference type="NCBI Taxonomy" id="410072"/>
    <lineage>
        <taxon>Bacteria</taxon>
        <taxon>Bacillati</taxon>
        <taxon>Bacillota</taxon>
        <taxon>Clostridia</taxon>
        <taxon>Lachnospirales</taxon>
        <taxon>Lachnospiraceae</taxon>
        <taxon>Coprococcus</taxon>
    </lineage>
</organism>
<dbReference type="RefSeq" id="WP_242854850.1">
    <property type="nucleotide sequence ID" value="NZ_CYXR01000011.1"/>
</dbReference>
<dbReference type="Proteomes" id="UP000095727">
    <property type="component" value="Unassembled WGS sequence"/>
</dbReference>
<accession>A0A173SZD4</accession>
<dbReference type="EMBL" id="CYXR01000011">
    <property type="protein sequence ID" value="CUM94935.1"/>
    <property type="molecule type" value="Genomic_DNA"/>
</dbReference>
<dbReference type="AlphaFoldDB" id="A0A173SZD4"/>
<proteinExistence type="predicted"/>
<reference evidence="1 2" key="1">
    <citation type="submission" date="2015-09" db="EMBL/GenBank/DDBJ databases">
        <authorList>
            <consortium name="Pathogen Informatics"/>
        </authorList>
    </citation>
    <scope>NUCLEOTIDE SEQUENCE [LARGE SCALE GENOMIC DNA]</scope>
    <source>
        <strain evidence="1 2">2789STDY5834962</strain>
    </source>
</reference>
<sequence length="82" mass="9480">MRRLRRFGFNRIKEGFDQLPTAICFFDSRGSIVLCNRQMYRLSHYLFESDMQYLGEVERALATPPGRNSAAFEYGGYLSLSG</sequence>
<gene>
    <name evidence="1" type="ORF">ERS852574_01749</name>
</gene>
<evidence type="ECO:0000313" key="2">
    <source>
        <dbReference type="Proteomes" id="UP000095727"/>
    </source>
</evidence>